<name>A0A7K1XZS9_9SPHI</name>
<dbReference type="EMBL" id="WVHS01000003">
    <property type="protein sequence ID" value="MXV16308.1"/>
    <property type="molecule type" value="Genomic_DNA"/>
</dbReference>
<feature type="domain" description="PDZ" evidence="2">
    <location>
        <begin position="143"/>
        <end position="227"/>
    </location>
</feature>
<dbReference type="InterPro" id="IPR001478">
    <property type="entry name" value="PDZ"/>
</dbReference>
<evidence type="ECO:0000313" key="4">
    <source>
        <dbReference type="Proteomes" id="UP000451233"/>
    </source>
</evidence>
<evidence type="ECO:0000259" key="2">
    <source>
        <dbReference type="PROSITE" id="PS50106"/>
    </source>
</evidence>
<dbReference type="GO" id="GO:0007165">
    <property type="term" value="P:signal transduction"/>
    <property type="evidence" value="ECO:0007669"/>
    <property type="project" value="TreeGrafter"/>
</dbReference>
<dbReference type="PANTHER" id="PTHR32060:SF30">
    <property type="entry name" value="CARBOXY-TERMINAL PROCESSING PROTEASE CTPA"/>
    <property type="match status" value="1"/>
</dbReference>
<comment type="caution">
    <text evidence="3">The sequence shown here is derived from an EMBL/GenBank/DDBJ whole genome shotgun (WGS) entry which is preliminary data.</text>
</comment>
<feature type="signal peptide" evidence="1">
    <location>
        <begin position="1"/>
        <end position="31"/>
    </location>
</feature>
<dbReference type="SUPFAM" id="SSF52096">
    <property type="entry name" value="ClpP/crotonase"/>
    <property type="match status" value="1"/>
</dbReference>
<dbReference type="GO" id="GO:0004175">
    <property type="term" value="F:endopeptidase activity"/>
    <property type="evidence" value="ECO:0007669"/>
    <property type="project" value="TreeGrafter"/>
</dbReference>
<evidence type="ECO:0000256" key="1">
    <source>
        <dbReference type="SAM" id="SignalP"/>
    </source>
</evidence>
<organism evidence="3 4">
    <name type="scientific">Hufsiella ginkgonis</name>
    <dbReference type="NCBI Taxonomy" id="2695274"/>
    <lineage>
        <taxon>Bacteria</taxon>
        <taxon>Pseudomonadati</taxon>
        <taxon>Bacteroidota</taxon>
        <taxon>Sphingobacteriia</taxon>
        <taxon>Sphingobacteriales</taxon>
        <taxon>Sphingobacteriaceae</taxon>
        <taxon>Hufsiella</taxon>
    </lineage>
</organism>
<dbReference type="InterPro" id="IPR036034">
    <property type="entry name" value="PDZ_sf"/>
</dbReference>
<dbReference type="InterPro" id="IPR005151">
    <property type="entry name" value="Tail-specific_protease"/>
</dbReference>
<dbReference type="Gene3D" id="2.30.42.10">
    <property type="match status" value="1"/>
</dbReference>
<dbReference type="Pfam" id="PF03572">
    <property type="entry name" value="Peptidase_S41"/>
    <property type="match status" value="1"/>
</dbReference>
<keyword evidence="1" id="KW-0732">Signal</keyword>
<dbReference type="SUPFAM" id="SSF50156">
    <property type="entry name" value="PDZ domain-like"/>
    <property type="match status" value="1"/>
</dbReference>
<accession>A0A7K1XZS9</accession>
<dbReference type="GO" id="GO:0006508">
    <property type="term" value="P:proteolysis"/>
    <property type="evidence" value="ECO:0007669"/>
    <property type="project" value="InterPro"/>
</dbReference>
<dbReference type="PROSITE" id="PS51257">
    <property type="entry name" value="PROKAR_LIPOPROTEIN"/>
    <property type="match status" value="1"/>
</dbReference>
<dbReference type="AlphaFoldDB" id="A0A7K1XZS9"/>
<dbReference type="CDD" id="cd07561">
    <property type="entry name" value="Peptidase_S41_CPP_like"/>
    <property type="match status" value="1"/>
</dbReference>
<dbReference type="Gene3D" id="3.90.226.10">
    <property type="entry name" value="2-enoyl-CoA Hydratase, Chain A, domain 1"/>
    <property type="match status" value="1"/>
</dbReference>
<keyword evidence="4" id="KW-1185">Reference proteome</keyword>
<proteinExistence type="predicted"/>
<dbReference type="Proteomes" id="UP000451233">
    <property type="component" value="Unassembled WGS sequence"/>
</dbReference>
<dbReference type="GO" id="GO:0008236">
    <property type="term" value="F:serine-type peptidase activity"/>
    <property type="evidence" value="ECO:0007669"/>
    <property type="project" value="InterPro"/>
</dbReference>
<dbReference type="GO" id="GO:0030288">
    <property type="term" value="C:outer membrane-bounded periplasmic space"/>
    <property type="evidence" value="ECO:0007669"/>
    <property type="project" value="TreeGrafter"/>
</dbReference>
<dbReference type="PANTHER" id="PTHR32060">
    <property type="entry name" value="TAIL-SPECIFIC PROTEASE"/>
    <property type="match status" value="1"/>
</dbReference>
<dbReference type="RefSeq" id="WP_160907313.1">
    <property type="nucleotide sequence ID" value="NZ_WVHS01000003.1"/>
</dbReference>
<dbReference type="InterPro" id="IPR029045">
    <property type="entry name" value="ClpP/crotonase-like_dom_sf"/>
</dbReference>
<protein>
    <recommendedName>
        <fullName evidence="2">PDZ domain-containing protein</fullName>
    </recommendedName>
</protein>
<reference evidence="3 4" key="1">
    <citation type="submission" date="2019-11" db="EMBL/GenBank/DDBJ databases">
        <title>Pedobacter sp. HMF7056 Genome sequencing and assembly.</title>
        <authorList>
            <person name="Kang H."/>
            <person name="Kim H."/>
            <person name="Joh K."/>
        </authorList>
    </citation>
    <scope>NUCLEOTIDE SEQUENCE [LARGE SCALE GENOMIC DNA]</scope>
    <source>
        <strain evidence="3 4">HMF7056</strain>
    </source>
</reference>
<dbReference type="Gene3D" id="3.30.750.170">
    <property type="match status" value="1"/>
</dbReference>
<feature type="chain" id="PRO_5029563442" description="PDZ domain-containing protein" evidence="1">
    <location>
        <begin position="32"/>
        <end position="532"/>
    </location>
</feature>
<gene>
    <name evidence="3" type="ORF">GS398_13420</name>
</gene>
<evidence type="ECO:0000313" key="3">
    <source>
        <dbReference type="EMBL" id="MXV16308.1"/>
    </source>
</evidence>
<sequence>MTSQQRRNLSMLKVMVPCLLVLLAVSCKKSAKKTPDTGTPPETANGTRAELTKDSIFLYAKQVYFWNDALPTVEAFNPRGFTASGSELTNFNSELFAISQYKINTTTGLPYEYTTTVGKPKYSYIQDRATINPVAYMPGTISAVDLEGNGNDLGIAVTGLYRDATNTTYDLYVRFVALNSPAWNAGIRRGQILSKLNGVAYGANFSAEVNAINSALAQTTLPLTRKVNGVETNLTLTKAVYKSSPIFASRVIDTLGKKIGYIAYARFSSAENSEAALTTVFSGFKTAGVTALIIDLRYNGGGYVSTAQHLTDLIAPGTLTGSTMFSETYNSTMQANNARILANQPQLDDNDKVQYVNGRIRTYADADFSLAKHTYKFAKKGALENITNVAFIVTGNTASASELVINNLKPHMNVKIFGAKSYGKPIGFFPIRIGNYNVYYSMFQTRNSAGEGDYFTGFTPDKTTFDDVTRDFGNSKESSTLAAINYIATNTISSVSASKESATVSASGAQAITIEIPGEFKGAIENRIKQKN</sequence>
<dbReference type="PROSITE" id="PS50106">
    <property type="entry name" value="PDZ"/>
    <property type="match status" value="1"/>
</dbReference>